<evidence type="ECO:0000256" key="1">
    <source>
        <dbReference type="SAM" id="SignalP"/>
    </source>
</evidence>
<dbReference type="EMBL" id="CP136893">
    <property type="protein sequence ID" value="WOL03620.1"/>
    <property type="molecule type" value="Genomic_DNA"/>
</dbReference>
<evidence type="ECO:0000313" key="3">
    <source>
        <dbReference type="Proteomes" id="UP001327560"/>
    </source>
</evidence>
<dbReference type="AlphaFoldDB" id="A0AAQ3K9K9"/>
<keyword evidence="1" id="KW-0732">Signal</keyword>
<dbReference type="Proteomes" id="UP001327560">
    <property type="component" value="Chromosome 4"/>
</dbReference>
<evidence type="ECO:0000313" key="2">
    <source>
        <dbReference type="EMBL" id="WOL03620.1"/>
    </source>
</evidence>
<dbReference type="PANTHER" id="PTHR31676:SF27">
    <property type="entry name" value="EXPRESSED PROTEIN"/>
    <property type="match status" value="1"/>
</dbReference>
<feature type="chain" id="PRO_5042957648" evidence="1">
    <location>
        <begin position="25"/>
        <end position="163"/>
    </location>
</feature>
<reference evidence="2 3" key="1">
    <citation type="submission" date="2023-10" db="EMBL/GenBank/DDBJ databases">
        <title>Chromosome-scale genome assembly provides insights into flower coloration mechanisms of Canna indica.</title>
        <authorList>
            <person name="Li C."/>
        </authorList>
    </citation>
    <scope>NUCLEOTIDE SEQUENCE [LARGE SCALE GENOMIC DNA]</scope>
    <source>
        <tissue evidence="2">Flower</tissue>
    </source>
</reference>
<accession>A0AAQ3K9K9</accession>
<organism evidence="2 3">
    <name type="scientific">Canna indica</name>
    <name type="common">Indian-shot</name>
    <dbReference type="NCBI Taxonomy" id="4628"/>
    <lineage>
        <taxon>Eukaryota</taxon>
        <taxon>Viridiplantae</taxon>
        <taxon>Streptophyta</taxon>
        <taxon>Embryophyta</taxon>
        <taxon>Tracheophyta</taxon>
        <taxon>Spermatophyta</taxon>
        <taxon>Magnoliopsida</taxon>
        <taxon>Liliopsida</taxon>
        <taxon>Zingiberales</taxon>
        <taxon>Cannaceae</taxon>
        <taxon>Canna</taxon>
    </lineage>
</organism>
<sequence length="163" mass="17357">MRAFKVQSCHFLLVSALVLSSAESLVSEAPTAYEMLENFDFPKGILPEGVKGYKLNGDGTFVVLLSGNCEFKVDGGYVLKYSSKISGKVDSGSLKNLKGVSVKVLFAWFGINGVVRNDEELNFFVGPLSASFPVSNFEECPRCSCGFDCVTDAAAAAALSAEA</sequence>
<dbReference type="SUPFAM" id="SSF141562">
    <property type="entry name" value="At5g01610-like"/>
    <property type="match status" value="1"/>
</dbReference>
<dbReference type="Pfam" id="PF04398">
    <property type="entry name" value="DUF538"/>
    <property type="match status" value="1"/>
</dbReference>
<dbReference type="Gene3D" id="2.30.240.10">
    <property type="entry name" value="At5g01610-like"/>
    <property type="match status" value="1"/>
</dbReference>
<dbReference type="PANTHER" id="PTHR31676">
    <property type="entry name" value="T31J12.3 PROTEIN-RELATED"/>
    <property type="match status" value="1"/>
</dbReference>
<dbReference type="InterPro" id="IPR036758">
    <property type="entry name" value="At5g01610-like"/>
</dbReference>
<feature type="signal peptide" evidence="1">
    <location>
        <begin position="1"/>
        <end position="24"/>
    </location>
</feature>
<protein>
    <submittedName>
        <fullName evidence="2">Uncharacterized protein</fullName>
    </submittedName>
</protein>
<keyword evidence="3" id="KW-1185">Reference proteome</keyword>
<gene>
    <name evidence="2" type="ORF">Cni_G12340</name>
</gene>
<name>A0AAQ3K9K9_9LILI</name>
<dbReference type="InterPro" id="IPR007493">
    <property type="entry name" value="DUF538"/>
</dbReference>
<proteinExistence type="predicted"/>